<proteinExistence type="predicted"/>
<feature type="compositionally biased region" description="Low complexity" evidence="2">
    <location>
        <begin position="494"/>
        <end position="513"/>
    </location>
</feature>
<gene>
    <name evidence="3" type="ORF">LCOR_05211.1</name>
</gene>
<evidence type="ECO:0000256" key="1">
    <source>
        <dbReference type="ARBA" id="ARBA00022737"/>
    </source>
</evidence>
<evidence type="ECO:0000313" key="3">
    <source>
        <dbReference type="EMBL" id="CDH53908.1"/>
    </source>
</evidence>
<feature type="region of interest" description="Disordered" evidence="2">
    <location>
        <begin position="492"/>
        <end position="526"/>
    </location>
</feature>
<feature type="compositionally biased region" description="Low complexity" evidence="2">
    <location>
        <begin position="70"/>
        <end position="82"/>
    </location>
</feature>
<dbReference type="InterPro" id="IPR006597">
    <property type="entry name" value="Sel1-like"/>
</dbReference>
<dbReference type="AlphaFoldDB" id="A0A068RUR3"/>
<keyword evidence="4" id="KW-1185">Reference proteome</keyword>
<feature type="compositionally biased region" description="Low complexity" evidence="2">
    <location>
        <begin position="51"/>
        <end position="61"/>
    </location>
</feature>
<accession>A0A068RUR3</accession>
<dbReference type="VEuPathDB" id="FungiDB:LCOR_05211.1"/>
<dbReference type="Pfam" id="PF08238">
    <property type="entry name" value="Sel1"/>
    <property type="match status" value="7"/>
</dbReference>
<dbReference type="OrthoDB" id="272077at2759"/>
<feature type="region of interest" description="Disordered" evidence="2">
    <location>
        <begin position="1"/>
        <end position="115"/>
    </location>
</feature>
<dbReference type="InterPro" id="IPR051726">
    <property type="entry name" value="Chitin_Synth_Reg"/>
</dbReference>
<keyword evidence="1" id="KW-0677">Repeat</keyword>
<reference evidence="3" key="1">
    <citation type="submission" date="2013-08" db="EMBL/GenBank/DDBJ databases">
        <title>Gene expansion shapes genome architecture in the human pathogen Lichtheimia corymbifera: an evolutionary genomics analysis in the ancient terrestrial Mucorales (Mucoromycotina).</title>
        <authorList>
            <person name="Schwartze V.U."/>
            <person name="Winter S."/>
            <person name="Shelest E."/>
            <person name="Marcet-Houben M."/>
            <person name="Horn F."/>
            <person name="Wehner S."/>
            <person name="Hoffmann K."/>
            <person name="Riege K."/>
            <person name="Sammeth M."/>
            <person name="Nowrousian M."/>
            <person name="Valiante V."/>
            <person name="Linde J."/>
            <person name="Jacobsen I.D."/>
            <person name="Marz M."/>
            <person name="Brakhage A.A."/>
            <person name="Gabaldon T."/>
            <person name="Bocker S."/>
            <person name="Voigt K."/>
        </authorList>
    </citation>
    <scope>NUCLEOTIDE SEQUENCE [LARGE SCALE GENOMIC DNA]</scope>
    <source>
        <strain evidence="3">FSU 9682</strain>
    </source>
</reference>
<organism evidence="3 4">
    <name type="scientific">Lichtheimia corymbifera JMRC:FSU:9682</name>
    <dbReference type="NCBI Taxonomy" id="1263082"/>
    <lineage>
        <taxon>Eukaryota</taxon>
        <taxon>Fungi</taxon>
        <taxon>Fungi incertae sedis</taxon>
        <taxon>Mucoromycota</taxon>
        <taxon>Mucoromycotina</taxon>
        <taxon>Mucoromycetes</taxon>
        <taxon>Mucorales</taxon>
        <taxon>Lichtheimiaceae</taxon>
        <taxon>Lichtheimia</taxon>
    </lineage>
</organism>
<sequence length="526" mass="57520">MAAVQTTGPVNVDDPSSSSSWYPHDRHQKSSSTQHATSTSKACAIESLYQSNGSANNSSSSTHVCNSLQSSSTDPSLFTSSTGSVQSLGAQRRLYHPHTRSSATASPPPTRWPSPTTIEEVAQLVKQVRGTGDNHQQLALCKQMMQQAAQLENVKQQQSDSTLDLDKALLRDALQTHTRHLLRRLARNGSSASGQAQFLLGTCIGSGTLGFDKDVFKACEWYEQAAKLGYREAAFRAGACYEYGVGTRQDHVRAVAYYDKGARMGHTASMYRLGVILLRGYCRQTPQPRTAVCWLQRAVDPGNDPQPLPCALHALAMVQLTGECTRTSLVPDTAYAIHLLERAASLGHVPSMYKLGECFETGDHVDHPDDVRSIYWYSCAAQQGCPHAALALSGWYLTGSYTVDILPQSDHESLLWAKRAASTRIETRDYYEGLVPVNETVANACFVVAHYLEHGIGVSQAQPHDAIAWYRRAAALGHERAKLRLQDQLDYDDTSNPCSSSSSTTSSNSSKSNRNSKRANRSCVIM</sequence>
<dbReference type="PANTHER" id="PTHR46430">
    <property type="entry name" value="PROTEIN SKT5-RELATED"/>
    <property type="match status" value="1"/>
</dbReference>
<dbReference type="Proteomes" id="UP000027586">
    <property type="component" value="Unassembled WGS sequence"/>
</dbReference>
<dbReference type="SUPFAM" id="SSF81901">
    <property type="entry name" value="HCP-like"/>
    <property type="match status" value="1"/>
</dbReference>
<dbReference type="EMBL" id="CBTN010000020">
    <property type="protein sequence ID" value="CDH53908.1"/>
    <property type="molecule type" value="Genomic_DNA"/>
</dbReference>
<name>A0A068RUR3_9FUNG</name>
<comment type="caution">
    <text evidence="3">The sequence shown here is derived from an EMBL/GenBank/DDBJ whole genome shotgun (WGS) entry which is preliminary data.</text>
</comment>
<dbReference type="Gene3D" id="1.25.40.10">
    <property type="entry name" value="Tetratricopeptide repeat domain"/>
    <property type="match status" value="2"/>
</dbReference>
<dbReference type="InterPro" id="IPR011990">
    <property type="entry name" value="TPR-like_helical_dom_sf"/>
</dbReference>
<evidence type="ECO:0000256" key="2">
    <source>
        <dbReference type="SAM" id="MobiDB-lite"/>
    </source>
</evidence>
<evidence type="ECO:0000313" key="4">
    <source>
        <dbReference type="Proteomes" id="UP000027586"/>
    </source>
</evidence>
<dbReference type="STRING" id="1263082.A0A068RUR3"/>
<feature type="compositionally biased region" description="Polar residues" evidence="2">
    <location>
        <begin position="30"/>
        <end position="41"/>
    </location>
</feature>
<protein>
    <submittedName>
        <fullName evidence="3">Hcp-like protein</fullName>
    </submittedName>
</protein>
<dbReference type="SMART" id="SM00671">
    <property type="entry name" value="SEL1"/>
    <property type="match status" value="7"/>
</dbReference>